<keyword evidence="3" id="KW-1185">Reference proteome</keyword>
<gene>
    <name evidence="2" type="ORF">FHS12_000919</name>
</gene>
<name>A0A7W5F7F8_9ACTN</name>
<dbReference type="CDD" id="cd12108">
    <property type="entry name" value="Hr-like"/>
    <property type="match status" value="1"/>
</dbReference>
<dbReference type="AlphaFoldDB" id="A0A7W5F7F8"/>
<accession>A0A7W5F7F8</accession>
<evidence type="ECO:0000313" key="3">
    <source>
        <dbReference type="Proteomes" id="UP000577707"/>
    </source>
</evidence>
<feature type="domain" description="Hemerythrin-like" evidence="1">
    <location>
        <begin position="13"/>
        <end position="139"/>
    </location>
</feature>
<dbReference type="Gene3D" id="1.20.120.520">
    <property type="entry name" value="nmb1532 protein domain like"/>
    <property type="match status" value="1"/>
</dbReference>
<dbReference type="InterPro" id="IPR012312">
    <property type="entry name" value="Hemerythrin-like"/>
</dbReference>
<comment type="caution">
    <text evidence="2">The sequence shown here is derived from an EMBL/GenBank/DDBJ whole genome shotgun (WGS) entry which is preliminary data.</text>
</comment>
<dbReference type="Proteomes" id="UP000577707">
    <property type="component" value="Unassembled WGS sequence"/>
</dbReference>
<reference evidence="2 3" key="1">
    <citation type="submission" date="2020-08" db="EMBL/GenBank/DDBJ databases">
        <title>Genomic Encyclopedia of Type Strains, Phase III (KMG-III): the genomes of soil and plant-associated and newly described type strains.</title>
        <authorList>
            <person name="Whitman W."/>
        </authorList>
    </citation>
    <scope>NUCLEOTIDE SEQUENCE [LARGE SCALE GENOMIC DNA]</scope>
    <source>
        <strain evidence="2 3">CECT 3302</strain>
    </source>
</reference>
<proteinExistence type="predicted"/>
<protein>
    <recommendedName>
        <fullName evidence="1">Hemerythrin-like domain-containing protein</fullName>
    </recommendedName>
</protein>
<evidence type="ECO:0000313" key="2">
    <source>
        <dbReference type="EMBL" id="MBB3087986.1"/>
    </source>
</evidence>
<dbReference type="RefSeq" id="WP_183542692.1">
    <property type="nucleotide sequence ID" value="NZ_BMQT01000004.1"/>
</dbReference>
<dbReference type="Pfam" id="PF01814">
    <property type="entry name" value="Hemerythrin"/>
    <property type="match status" value="1"/>
</dbReference>
<dbReference type="EMBL" id="JACHXG010000002">
    <property type="protein sequence ID" value="MBB3087986.1"/>
    <property type="molecule type" value="Genomic_DNA"/>
</dbReference>
<evidence type="ECO:0000259" key="1">
    <source>
        <dbReference type="Pfam" id="PF01814"/>
    </source>
</evidence>
<organism evidence="2 3">
    <name type="scientific">Nocardioides albus</name>
    <dbReference type="NCBI Taxonomy" id="1841"/>
    <lineage>
        <taxon>Bacteria</taxon>
        <taxon>Bacillati</taxon>
        <taxon>Actinomycetota</taxon>
        <taxon>Actinomycetes</taxon>
        <taxon>Propionibacteriales</taxon>
        <taxon>Nocardioidaceae</taxon>
        <taxon>Nocardioides</taxon>
    </lineage>
</organism>
<sequence>MTKMTDPADPIAMVAFHSALRRDLRRTRLVLGTGASRAREARLGRHLLWLIEQLRWHHEGEDIELWPFLAERDARLQQSLDEMQSEHAAIDRPLAALESAARGLVTGWGDGDAVIAALDDLETPLLEHLRHEEEQLLPEVTRLMTQQEWDDFQQRAWIRGNTLPQTARFLAWLIDRAAWTPDQVRRLGVPWPAYALLVKPLCAAARAVSASPWRRTAAAAVDPLAADAYVGAR</sequence>